<accession>A0ACD1G5A7</accession>
<evidence type="ECO:0000313" key="1">
    <source>
        <dbReference type="EMBL" id="RAH44421.1"/>
    </source>
</evidence>
<organism evidence="1 2">
    <name type="scientific">Aspergillus brunneoviolaceus CBS 621.78</name>
    <dbReference type="NCBI Taxonomy" id="1450534"/>
    <lineage>
        <taxon>Eukaryota</taxon>
        <taxon>Fungi</taxon>
        <taxon>Dikarya</taxon>
        <taxon>Ascomycota</taxon>
        <taxon>Pezizomycotina</taxon>
        <taxon>Eurotiomycetes</taxon>
        <taxon>Eurotiomycetidae</taxon>
        <taxon>Eurotiales</taxon>
        <taxon>Aspergillaceae</taxon>
        <taxon>Aspergillus</taxon>
        <taxon>Aspergillus subgen. Circumdati</taxon>
    </lineage>
</organism>
<dbReference type="EMBL" id="KZ825353">
    <property type="protein sequence ID" value="RAH44421.1"/>
    <property type="molecule type" value="Genomic_DNA"/>
</dbReference>
<gene>
    <name evidence="1" type="ORF">BO95DRAFT_171916</name>
</gene>
<evidence type="ECO:0000313" key="2">
    <source>
        <dbReference type="Proteomes" id="UP000249057"/>
    </source>
</evidence>
<keyword evidence="2" id="KW-1185">Reference proteome</keyword>
<name>A0ACD1G5A7_9EURO</name>
<protein>
    <submittedName>
        <fullName evidence="1">Uncharacterized protein</fullName>
    </submittedName>
</protein>
<reference evidence="1" key="1">
    <citation type="submission" date="2018-02" db="EMBL/GenBank/DDBJ databases">
        <title>The genomes of Aspergillus section Nigri reveals drivers in fungal speciation.</title>
        <authorList>
            <consortium name="DOE Joint Genome Institute"/>
            <person name="Vesth T.C."/>
            <person name="Nybo J."/>
            <person name="Theobald S."/>
            <person name="Brandl J."/>
            <person name="Frisvad J.C."/>
            <person name="Nielsen K.F."/>
            <person name="Lyhne E.K."/>
            <person name="Kogle M.E."/>
            <person name="Kuo A."/>
            <person name="Riley R."/>
            <person name="Clum A."/>
            <person name="Nolan M."/>
            <person name="Lipzen A."/>
            <person name="Salamov A."/>
            <person name="Henrissat B."/>
            <person name="Wiebenga A."/>
            <person name="De vries R.P."/>
            <person name="Grigoriev I.V."/>
            <person name="Mortensen U.H."/>
            <person name="Andersen M.R."/>
            <person name="Baker S.E."/>
        </authorList>
    </citation>
    <scope>NUCLEOTIDE SEQUENCE</scope>
    <source>
        <strain evidence="1">CBS 621.78</strain>
    </source>
</reference>
<sequence length="73" mass="8287">MAGFDFLGAGFLGLFNHRMVTECIALWVSNFLDTSGVLIRIQRSFSMGGCYCRCRLFAAGRFWHAYHQLSMIS</sequence>
<proteinExistence type="predicted"/>
<dbReference type="Proteomes" id="UP000249057">
    <property type="component" value="Unassembled WGS sequence"/>
</dbReference>